<dbReference type="SUPFAM" id="SSF52172">
    <property type="entry name" value="CheY-like"/>
    <property type="match status" value="1"/>
</dbReference>
<dbReference type="SUPFAM" id="SSF46894">
    <property type="entry name" value="C-terminal effector domain of the bipartite response regulators"/>
    <property type="match status" value="1"/>
</dbReference>
<dbReference type="Proteomes" id="UP000683310">
    <property type="component" value="Chromosome"/>
</dbReference>
<evidence type="ECO:0000256" key="3">
    <source>
        <dbReference type="PROSITE-ProRule" id="PRU00169"/>
    </source>
</evidence>
<keyword evidence="7" id="KW-1185">Reference proteome</keyword>
<organism evidence="6 7">
    <name type="scientific">Nocardia tengchongensis</name>
    <dbReference type="NCBI Taxonomy" id="2055889"/>
    <lineage>
        <taxon>Bacteria</taxon>
        <taxon>Bacillati</taxon>
        <taxon>Actinomycetota</taxon>
        <taxon>Actinomycetes</taxon>
        <taxon>Mycobacteriales</taxon>
        <taxon>Nocardiaceae</taxon>
        <taxon>Nocardia</taxon>
    </lineage>
</organism>
<dbReference type="InterPro" id="IPR051015">
    <property type="entry name" value="EvgA-like"/>
</dbReference>
<gene>
    <name evidence="6" type="ORF">KHQ06_31905</name>
</gene>
<keyword evidence="2" id="KW-0238">DNA-binding</keyword>
<evidence type="ECO:0000256" key="1">
    <source>
        <dbReference type="ARBA" id="ARBA00022553"/>
    </source>
</evidence>
<feature type="modified residue" description="4-aspartylphosphate" evidence="3">
    <location>
        <position position="70"/>
    </location>
</feature>
<dbReference type="PANTHER" id="PTHR45566:SF2">
    <property type="entry name" value="NARL SUBFAMILY"/>
    <property type="match status" value="1"/>
</dbReference>
<accession>A0ABX8CL41</accession>
<evidence type="ECO:0000259" key="5">
    <source>
        <dbReference type="PROSITE" id="PS50110"/>
    </source>
</evidence>
<dbReference type="InterPro" id="IPR016032">
    <property type="entry name" value="Sig_transdc_resp-reg_C-effctor"/>
</dbReference>
<dbReference type="SMART" id="SM00421">
    <property type="entry name" value="HTH_LUXR"/>
    <property type="match status" value="1"/>
</dbReference>
<dbReference type="InterPro" id="IPR000792">
    <property type="entry name" value="Tscrpt_reg_LuxR_C"/>
</dbReference>
<dbReference type="EMBL" id="CP074371">
    <property type="protein sequence ID" value="QVI20677.1"/>
    <property type="molecule type" value="Genomic_DNA"/>
</dbReference>
<feature type="domain" description="Response regulatory" evidence="5">
    <location>
        <begin position="19"/>
        <end position="135"/>
    </location>
</feature>
<protein>
    <submittedName>
        <fullName evidence="6">Response regulator transcription factor</fullName>
    </submittedName>
</protein>
<feature type="domain" description="HTH luxR-type" evidence="4">
    <location>
        <begin position="158"/>
        <end position="223"/>
    </location>
</feature>
<keyword evidence="1 3" id="KW-0597">Phosphoprotein</keyword>
<evidence type="ECO:0000313" key="6">
    <source>
        <dbReference type="EMBL" id="QVI20677.1"/>
    </source>
</evidence>
<sequence length="233" mass="24512">MTTQSPPVRPPLSRRHPVRVVLIDSDRSVRAAVADLLEVDPAVSVVGEADTLDRASTLVAGTKPDVAVIDPRLPDGDGLDICRTLRAGGAVTRFLILTADIEPGAMLAAVDAGAAGYILKDLSELALADAVKAIAAGQSRLESHTAPMLMRQARGRGDHRPAAALTTTEMAVMLLLADGLTDQQIAKRLVLTGATVHGYVTRLMRKFGLDDRGLLAAHTEQLRAPAPSTHGTN</sequence>
<dbReference type="InterPro" id="IPR001789">
    <property type="entry name" value="Sig_transdc_resp-reg_receiver"/>
</dbReference>
<dbReference type="PROSITE" id="PS50043">
    <property type="entry name" value="HTH_LUXR_2"/>
    <property type="match status" value="1"/>
</dbReference>
<evidence type="ECO:0000313" key="7">
    <source>
        <dbReference type="Proteomes" id="UP000683310"/>
    </source>
</evidence>
<dbReference type="CDD" id="cd17535">
    <property type="entry name" value="REC_NarL-like"/>
    <property type="match status" value="1"/>
</dbReference>
<dbReference type="Pfam" id="PF00196">
    <property type="entry name" value="GerE"/>
    <property type="match status" value="1"/>
</dbReference>
<proteinExistence type="predicted"/>
<evidence type="ECO:0000256" key="2">
    <source>
        <dbReference type="ARBA" id="ARBA00023125"/>
    </source>
</evidence>
<dbReference type="SMART" id="SM00448">
    <property type="entry name" value="REC"/>
    <property type="match status" value="1"/>
</dbReference>
<dbReference type="Pfam" id="PF00072">
    <property type="entry name" value="Response_reg"/>
    <property type="match status" value="1"/>
</dbReference>
<reference evidence="6 7" key="1">
    <citation type="submission" date="2021-04" db="EMBL/GenBank/DDBJ databases">
        <title>Nocardia tengchongensis.</title>
        <authorList>
            <person name="Zhuang k."/>
            <person name="Ran Y."/>
            <person name="Li W."/>
        </authorList>
    </citation>
    <scope>NUCLEOTIDE SEQUENCE [LARGE SCALE GENOMIC DNA]</scope>
    <source>
        <strain evidence="6 7">CFH S0057</strain>
    </source>
</reference>
<evidence type="ECO:0000259" key="4">
    <source>
        <dbReference type="PROSITE" id="PS50043"/>
    </source>
</evidence>
<dbReference type="PROSITE" id="PS50110">
    <property type="entry name" value="RESPONSE_REGULATORY"/>
    <property type="match status" value="1"/>
</dbReference>
<dbReference type="PANTHER" id="PTHR45566">
    <property type="entry name" value="HTH-TYPE TRANSCRIPTIONAL REGULATOR YHJB-RELATED"/>
    <property type="match status" value="1"/>
</dbReference>
<dbReference type="InterPro" id="IPR011006">
    <property type="entry name" value="CheY-like_superfamily"/>
</dbReference>
<dbReference type="InterPro" id="IPR058245">
    <property type="entry name" value="NreC/VraR/RcsB-like_REC"/>
</dbReference>
<dbReference type="PRINTS" id="PR00038">
    <property type="entry name" value="HTHLUXR"/>
</dbReference>
<name>A0ABX8CL41_9NOCA</name>
<dbReference type="CDD" id="cd06170">
    <property type="entry name" value="LuxR_C_like"/>
    <property type="match status" value="1"/>
</dbReference>
<dbReference type="Gene3D" id="3.40.50.2300">
    <property type="match status" value="1"/>
</dbReference>